<dbReference type="AlphaFoldDB" id="A0A117Q1N6"/>
<dbReference type="Gene3D" id="3.90.180.10">
    <property type="entry name" value="Medium-chain alcohol dehydrogenases, catalytic domain"/>
    <property type="match status" value="1"/>
</dbReference>
<keyword evidence="2" id="KW-1185">Reference proteome</keyword>
<dbReference type="EMBL" id="LMWN01000033">
    <property type="protein sequence ID" value="KUN03583.1"/>
    <property type="molecule type" value="Genomic_DNA"/>
</dbReference>
<dbReference type="SUPFAM" id="SSF50129">
    <property type="entry name" value="GroES-like"/>
    <property type="match status" value="1"/>
</dbReference>
<evidence type="ECO:0000313" key="2">
    <source>
        <dbReference type="Proteomes" id="UP000053127"/>
    </source>
</evidence>
<proteinExistence type="predicted"/>
<gene>
    <name evidence="1" type="ORF">AQI95_24200</name>
</gene>
<sequence>MPSGSTATAAGINPGEAAIRSGALAERFPTTFPSGQGGDFAGVVAGTGAEVLGWTWGRASHAEYVVAPETQVAPRPAALGREAAGSLAPCATTGSTPPCAGRPNDLNGEPALVVTALRAGHA</sequence>
<accession>A0A117Q1N6</accession>
<dbReference type="Proteomes" id="UP000053127">
    <property type="component" value="Unassembled WGS sequence"/>
</dbReference>
<dbReference type="InterPro" id="IPR011032">
    <property type="entry name" value="GroES-like_sf"/>
</dbReference>
<evidence type="ECO:0000313" key="1">
    <source>
        <dbReference type="EMBL" id="KUN03583.1"/>
    </source>
</evidence>
<protein>
    <submittedName>
        <fullName evidence="1">Uncharacterized protein</fullName>
    </submittedName>
</protein>
<comment type="caution">
    <text evidence="1">The sequence shown here is derived from an EMBL/GenBank/DDBJ whole genome shotgun (WGS) entry which is preliminary data.</text>
</comment>
<organism evidence="1 2">
    <name type="scientific">Streptomyces yokosukanensis</name>
    <dbReference type="NCBI Taxonomy" id="67386"/>
    <lineage>
        <taxon>Bacteria</taxon>
        <taxon>Bacillati</taxon>
        <taxon>Actinomycetota</taxon>
        <taxon>Actinomycetes</taxon>
        <taxon>Kitasatosporales</taxon>
        <taxon>Streptomycetaceae</taxon>
        <taxon>Streptomyces</taxon>
    </lineage>
</organism>
<name>A0A117Q1N6_9ACTN</name>
<reference evidence="1 2" key="1">
    <citation type="submission" date="2015-10" db="EMBL/GenBank/DDBJ databases">
        <title>Draft genome sequence of Streptomyces yokosukanensis DSM 40224, type strain for the species Streptomyces yokosukanensis.</title>
        <authorList>
            <person name="Ruckert C."/>
            <person name="Winkler A."/>
            <person name="Kalinowski J."/>
            <person name="Kampfer P."/>
            <person name="Glaeser S."/>
        </authorList>
    </citation>
    <scope>NUCLEOTIDE SEQUENCE [LARGE SCALE GENOMIC DNA]</scope>
    <source>
        <strain evidence="1 2">DSM 40224</strain>
    </source>
</reference>
<dbReference type="RefSeq" id="WP_067127395.1">
    <property type="nucleotide sequence ID" value="NZ_JBFACD010000048.1"/>
</dbReference>
<dbReference type="STRING" id="67386.AQI95_24200"/>